<feature type="compositionally biased region" description="Acidic residues" evidence="1">
    <location>
        <begin position="29"/>
        <end position="64"/>
    </location>
</feature>
<dbReference type="HOGENOM" id="CLU_207159_0_0_11"/>
<accession>E4N148</accession>
<dbReference type="EMBL" id="AP010968">
    <property type="protein sequence ID" value="BAJ31882.1"/>
    <property type="molecule type" value="Genomic_DNA"/>
</dbReference>
<evidence type="ECO:0000313" key="2">
    <source>
        <dbReference type="EMBL" id="BAJ31882.1"/>
    </source>
</evidence>
<keyword evidence="3" id="KW-1185">Reference proteome</keyword>
<dbReference type="Proteomes" id="UP000007076">
    <property type="component" value="Chromosome"/>
</dbReference>
<protein>
    <submittedName>
        <fullName evidence="2">Uncharacterized protein</fullName>
    </submittedName>
</protein>
<feature type="region of interest" description="Disordered" evidence="1">
    <location>
        <begin position="1"/>
        <end position="64"/>
    </location>
</feature>
<dbReference type="AlphaFoldDB" id="E4N148"/>
<reference evidence="2 3" key="1">
    <citation type="journal article" date="2010" name="DNA Res.">
        <title>Genome sequence of Kitasatospora setae NBRC 14216T: an evolutionary snapshot of the family Streptomycetaceae.</title>
        <authorList>
            <person name="Ichikawa N."/>
            <person name="Oguchi A."/>
            <person name="Ikeda H."/>
            <person name="Ishikawa J."/>
            <person name="Kitani S."/>
            <person name="Watanabe Y."/>
            <person name="Nakamura S."/>
            <person name="Katano Y."/>
            <person name="Kishi E."/>
            <person name="Sasagawa M."/>
            <person name="Ankai A."/>
            <person name="Fukui S."/>
            <person name="Hashimoto Y."/>
            <person name="Kamata S."/>
            <person name="Otoguro M."/>
            <person name="Tanikawa S."/>
            <person name="Nihira T."/>
            <person name="Horinouchi S."/>
            <person name="Ohnishi Y."/>
            <person name="Hayakawa M."/>
            <person name="Kuzuyama T."/>
            <person name="Arisawa A."/>
            <person name="Nomoto F."/>
            <person name="Miura H."/>
            <person name="Takahashi Y."/>
            <person name="Fujita N."/>
        </authorList>
    </citation>
    <scope>NUCLEOTIDE SEQUENCE [LARGE SCALE GENOMIC DNA]</scope>
    <source>
        <strain evidence="3">ATCC 33774 / DSM 43861 / JCM 3304 / KCC A-0304 / NBRC 14216 / KM-6054</strain>
    </source>
</reference>
<dbReference type="PATRIC" id="fig|452652.3.peg.6129"/>
<sequence>MSHHKSNKAVEGDPDSGHGGGLPRRPDEAELEERTEEDREEAGLEPDPGGDGDGDGEGDGDGAV</sequence>
<gene>
    <name evidence="2" type="ordered locus">KSE_61160</name>
</gene>
<organism evidence="2 3">
    <name type="scientific">Kitasatospora setae (strain ATCC 33774 / DSM 43861 / JCM 3304 / KCC A-0304 / NBRC 14216 / KM-6054)</name>
    <name type="common">Streptomyces setae</name>
    <dbReference type="NCBI Taxonomy" id="452652"/>
    <lineage>
        <taxon>Bacteria</taxon>
        <taxon>Bacillati</taxon>
        <taxon>Actinomycetota</taxon>
        <taxon>Actinomycetes</taxon>
        <taxon>Kitasatosporales</taxon>
        <taxon>Streptomycetaceae</taxon>
        <taxon>Kitasatospora</taxon>
    </lineage>
</organism>
<dbReference type="STRING" id="452652.KSE_61160"/>
<name>E4N148_KITSK</name>
<evidence type="ECO:0000313" key="3">
    <source>
        <dbReference type="Proteomes" id="UP000007076"/>
    </source>
</evidence>
<evidence type="ECO:0000256" key="1">
    <source>
        <dbReference type="SAM" id="MobiDB-lite"/>
    </source>
</evidence>
<dbReference type="eggNOG" id="ENOG5031W70">
    <property type="taxonomic scope" value="Bacteria"/>
</dbReference>
<dbReference type="KEGG" id="ksk:KSE_61160"/>
<proteinExistence type="predicted"/>